<dbReference type="Gene3D" id="3.30.950.30">
    <property type="entry name" value="Schlafen, AAA domain"/>
    <property type="match status" value="1"/>
</dbReference>
<sequence>MDKLNRSGEEGKTSERRIVLFTIYKRRRKEKTIGEIEFSDVQEMMEKHLEEGYQLEFKREVSSTVKRKIPNIIASFANEKGGWLIFGVDEDDHSINLLERKEYELFINNMLKDVTNPIPRIVTRFLSPEDHPEQGVFVIWIPEGPNPPYMSYGKIYRRIGSGTSPVTEIDDRYHLDRLYQKSEDQTQRIEEFCTKELSIYNRKWPMHGKSYIHYGMCNMYVLPLYDLHLIEQMEEERLKQYILSKSSEPKHYRLDEENTVMLHTPFVKASYSAESIIFRSTDVIDAYDKTIAWEQFYNGSAKFHIPIPYMEESKHINDVLKSSISSYIDETIFEQFQYINGPFFLASLISCIGGYIDCMMELKAELEDMIIVIDLENVRNDVLYFPHQQFQTFLEKEGLVFSDKKQYRFNRSFKTTKLGGNLELLAYVDYIVTAFGLSKNQSIDFLKHSLNQG</sequence>
<dbReference type="InterPro" id="IPR038461">
    <property type="entry name" value="Schlafen_AlbA_2_dom_sf"/>
</dbReference>
<dbReference type="KEGG" id="bmh:BMWSH_2000"/>
<dbReference type="AlphaFoldDB" id="A0A8D3WXY6"/>
<dbReference type="InterPro" id="IPR007421">
    <property type="entry name" value="Schlafen_AlbA_2_dom"/>
</dbReference>
<dbReference type="Pfam" id="PF04326">
    <property type="entry name" value="SLFN_AlbA_2"/>
    <property type="match status" value="1"/>
</dbReference>
<evidence type="ECO:0000259" key="1">
    <source>
        <dbReference type="Pfam" id="PF04326"/>
    </source>
</evidence>
<dbReference type="EMBL" id="CP003017">
    <property type="protein sequence ID" value="AEN88882.1"/>
    <property type="molecule type" value="Genomic_DNA"/>
</dbReference>
<name>A0A8D3WXY6_PRIMW</name>
<organism evidence="2 3">
    <name type="scientific">Priestia megaterium (strain WSH-002)</name>
    <name type="common">Bacillus megaterium</name>
    <dbReference type="NCBI Taxonomy" id="1006007"/>
    <lineage>
        <taxon>Bacteria</taxon>
        <taxon>Bacillati</taxon>
        <taxon>Bacillota</taxon>
        <taxon>Bacilli</taxon>
        <taxon>Bacillales</taxon>
        <taxon>Bacillaceae</taxon>
        <taxon>Priestia</taxon>
    </lineage>
</organism>
<dbReference type="Proteomes" id="UP000001283">
    <property type="component" value="Chromosome"/>
</dbReference>
<dbReference type="PANTHER" id="PTHR30595">
    <property type="entry name" value="GLPR-RELATED TRANSCRIPTIONAL REPRESSOR"/>
    <property type="match status" value="1"/>
</dbReference>
<reference evidence="2 3" key="1">
    <citation type="journal article" date="2011" name="J. Bacteriol.">
        <title>Complete genome sequence of the industrial strain Bacillus megaterium WSH-002.</title>
        <authorList>
            <person name="Liu L."/>
            <person name="Li Y."/>
            <person name="Zhang J."/>
            <person name="Zou W."/>
            <person name="Zhou Z."/>
            <person name="Liu J."/>
            <person name="Li X."/>
            <person name="Wang L."/>
            <person name="Chen J."/>
        </authorList>
    </citation>
    <scope>NUCLEOTIDE SEQUENCE [LARGE SCALE GENOMIC DNA]</scope>
    <source>
        <strain evidence="2 3">WSH-002</strain>
    </source>
</reference>
<dbReference type="PANTHER" id="PTHR30595:SF6">
    <property type="entry name" value="SCHLAFEN ALBA-2 DOMAIN-CONTAINING PROTEIN"/>
    <property type="match status" value="1"/>
</dbReference>
<evidence type="ECO:0000313" key="3">
    <source>
        <dbReference type="Proteomes" id="UP000001283"/>
    </source>
</evidence>
<feature type="domain" description="Schlafen AlbA-2" evidence="1">
    <location>
        <begin position="51"/>
        <end position="166"/>
    </location>
</feature>
<evidence type="ECO:0000313" key="2">
    <source>
        <dbReference type="EMBL" id="AEN88882.1"/>
    </source>
</evidence>
<gene>
    <name evidence="2" type="ORF">BMWSH_2000</name>
</gene>
<protein>
    <submittedName>
        <fullName evidence="2">Transcriptional regulator</fullName>
    </submittedName>
</protein>
<accession>A0A8D3WXY6</accession>
<proteinExistence type="predicted"/>